<protein>
    <recommendedName>
        <fullName evidence="3">Integrase</fullName>
    </recommendedName>
</protein>
<keyword evidence="2" id="KW-1185">Reference proteome</keyword>
<evidence type="ECO:0000313" key="1">
    <source>
        <dbReference type="EMBL" id="SJM34250.1"/>
    </source>
</evidence>
<accession>A0A2P9ASU8</accession>
<name>A0A2P9ASU8_9HYPH</name>
<gene>
    <name evidence="1" type="ORF">BQ8482_40032</name>
</gene>
<dbReference type="Proteomes" id="UP000245698">
    <property type="component" value="Unassembled WGS sequence"/>
</dbReference>
<evidence type="ECO:0000313" key="2">
    <source>
        <dbReference type="Proteomes" id="UP000245698"/>
    </source>
</evidence>
<proteinExistence type="predicted"/>
<dbReference type="AlphaFoldDB" id="A0A2P9ASU8"/>
<sequence length="78" mass="8547">MYPGRGRTGEQVAGHSLRSCLAWSAEERLLQKQLGHASAEMGKAQAKGYGRQPLLTCSGRWLDCLRAGEDCPPCQDKE</sequence>
<organism evidence="1 2">
    <name type="scientific">Mesorhizobium delmotii</name>
    <dbReference type="NCBI Taxonomy" id="1631247"/>
    <lineage>
        <taxon>Bacteria</taxon>
        <taxon>Pseudomonadati</taxon>
        <taxon>Pseudomonadota</taxon>
        <taxon>Alphaproteobacteria</taxon>
        <taxon>Hyphomicrobiales</taxon>
        <taxon>Phyllobacteriaceae</taxon>
        <taxon>Mesorhizobium</taxon>
    </lineage>
</organism>
<dbReference type="EMBL" id="FUIG01000048">
    <property type="protein sequence ID" value="SJM34250.1"/>
    <property type="molecule type" value="Genomic_DNA"/>
</dbReference>
<reference evidence="2" key="1">
    <citation type="submission" date="2016-12" db="EMBL/GenBank/DDBJ databases">
        <authorList>
            <person name="Brunel B."/>
        </authorList>
    </citation>
    <scope>NUCLEOTIDE SEQUENCE [LARGE SCALE GENOMIC DNA]</scope>
</reference>
<evidence type="ECO:0008006" key="3">
    <source>
        <dbReference type="Google" id="ProtNLM"/>
    </source>
</evidence>